<protein>
    <submittedName>
        <fullName evidence="3">Uncharacterized protein</fullName>
    </submittedName>
</protein>
<feature type="compositionally biased region" description="Polar residues" evidence="1">
    <location>
        <begin position="51"/>
        <end position="68"/>
    </location>
</feature>
<gene>
    <name evidence="3" type="ORF">ACFQMN_14860</name>
</gene>
<feature type="region of interest" description="Disordered" evidence="1">
    <location>
        <begin position="40"/>
        <end position="68"/>
    </location>
</feature>
<dbReference type="EMBL" id="JBHTBY010000013">
    <property type="protein sequence ID" value="MFC7322154.1"/>
    <property type="molecule type" value="Genomic_DNA"/>
</dbReference>
<evidence type="ECO:0000313" key="3">
    <source>
        <dbReference type="EMBL" id="MFC7322154.1"/>
    </source>
</evidence>
<evidence type="ECO:0000313" key="4">
    <source>
        <dbReference type="Proteomes" id="UP001596494"/>
    </source>
</evidence>
<organism evidence="3 4">
    <name type="scientific">Halobacillus campisalis</name>
    <dbReference type="NCBI Taxonomy" id="435909"/>
    <lineage>
        <taxon>Bacteria</taxon>
        <taxon>Bacillati</taxon>
        <taxon>Bacillota</taxon>
        <taxon>Bacilli</taxon>
        <taxon>Bacillales</taxon>
        <taxon>Bacillaceae</taxon>
        <taxon>Halobacillus</taxon>
    </lineage>
</organism>
<keyword evidence="4" id="KW-1185">Reference proteome</keyword>
<keyword evidence="2" id="KW-0472">Membrane</keyword>
<proteinExistence type="predicted"/>
<dbReference type="Proteomes" id="UP001596494">
    <property type="component" value="Unassembled WGS sequence"/>
</dbReference>
<keyword evidence="2" id="KW-0812">Transmembrane</keyword>
<name>A0ABW2K7Q4_9BACI</name>
<sequence length="68" mass="8038">MMEFLYFPQDKSEYIPAVLTLLVFTILAVITMYLIIKSSRKEEKKMEQSSKNKTSAYKQQPNEDSTRR</sequence>
<keyword evidence="2" id="KW-1133">Transmembrane helix</keyword>
<dbReference type="RefSeq" id="WP_289215992.1">
    <property type="nucleotide sequence ID" value="NZ_JAPVRC010000004.1"/>
</dbReference>
<evidence type="ECO:0000256" key="1">
    <source>
        <dbReference type="SAM" id="MobiDB-lite"/>
    </source>
</evidence>
<feature type="transmembrane region" description="Helical" evidence="2">
    <location>
        <begin position="14"/>
        <end position="36"/>
    </location>
</feature>
<comment type="caution">
    <text evidence="3">The sequence shown here is derived from an EMBL/GenBank/DDBJ whole genome shotgun (WGS) entry which is preliminary data.</text>
</comment>
<evidence type="ECO:0000256" key="2">
    <source>
        <dbReference type="SAM" id="Phobius"/>
    </source>
</evidence>
<reference evidence="4" key="1">
    <citation type="journal article" date="2019" name="Int. J. Syst. Evol. Microbiol.">
        <title>The Global Catalogue of Microorganisms (GCM) 10K type strain sequencing project: providing services to taxonomists for standard genome sequencing and annotation.</title>
        <authorList>
            <consortium name="The Broad Institute Genomics Platform"/>
            <consortium name="The Broad Institute Genome Sequencing Center for Infectious Disease"/>
            <person name="Wu L."/>
            <person name="Ma J."/>
        </authorList>
    </citation>
    <scope>NUCLEOTIDE SEQUENCE [LARGE SCALE GENOMIC DNA]</scope>
    <source>
        <strain evidence="4">CCUG 73951</strain>
    </source>
</reference>
<feature type="compositionally biased region" description="Basic and acidic residues" evidence="1">
    <location>
        <begin position="40"/>
        <end position="50"/>
    </location>
</feature>
<accession>A0ABW2K7Q4</accession>